<reference evidence="2 3" key="1">
    <citation type="submission" date="2024-01" db="EMBL/GenBank/DDBJ databases">
        <title>Genome assemblies of Stephania.</title>
        <authorList>
            <person name="Yang L."/>
        </authorList>
    </citation>
    <scope>NUCLEOTIDE SEQUENCE [LARGE SCALE GENOMIC DNA]</scope>
    <source>
        <strain evidence="2">JXDWG</strain>
        <tissue evidence="2">Leaf</tissue>
    </source>
</reference>
<dbReference type="EMBL" id="JBBNAG010000001">
    <property type="protein sequence ID" value="KAK9165508.1"/>
    <property type="molecule type" value="Genomic_DNA"/>
</dbReference>
<dbReference type="PANTHER" id="PTHR33472:SF24">
    <property type="entry name" value="VEGETATIVE CELL WALL PROTEIN GP1-LIKE"/>
    <property type="match status" value="1"/>
</dbReference>
<feature type="compositionally biased region" description="Pro residues" evidence="1">
    <location>
        <begin position="150"/>
        <end position="165"/>
    </location>
</feature>
<feature type="compositionally biased region" description="Pro residues" evidence="1">
    <location>
        <begin position="67"/>
        <end position="81"/>
    </location>
</feature>
<evidence type="ECO:0000313" key="2">
    <source>
        <dbReference type="EMBL" id="KAK9165508.1"/>
    </source>
</evidence>
<gene>
    <name evidence="2" type="ORF">Scep_000699</name>
</gene>
<name>A0AAP0L6L6_9MAGN</name>
<feature type="compositionally biased region" description="Polar residues" evidence="1">
    <location>
        <begin position="210"/>
        <end position="219"/>
    </location>
</feature>
<dbReference type="AlphaFoldDB" id="A0AAP0L6L6"/>
<comment type="caution">
    <text evidence="2">The sequence shown here is derived from an EMBL/GenBank/DDBJ whole genome shotgun (WGS) entry which is preliminary data.</text>
</comment>
<keyword evidence="3" id="KW-1185">Reference proteome</keyword>
<proteinExistence type="predicted"/>
<feature type="compositionally biased region" description="Basic and acidic residues" evidence="1">
    <location>
        <begin position="338"/>
        <end position="361"/>
    </location>
</feature>
<sequence length="485" mass="52518">MADQQGRQSFRFRLPWVISAAAAAQAPPPPSRAPEAQPPAATSAPLLRPHSAHPGPPLLAHSFQGPTPSPPPKPTPQPSPTRPAIDTSPPPPTPEDKTISRHQPPQLPSPSKIAAQFKSQEIHSPVSLGIPPSQQPTPRSVPPVEKKAQSPPPLSLPPPALSPPQPERERKTETASNGAIRPTITTAAAAATLMEPQKPRFAPTEEPEQRTISELPSTNQDKKTLIGRRVVAGAGDPLGIPKDRSPPSPQPPPTTISESQQNQTQPKNPPFQKNVKDEVSRLVHKYGSKHLSNSPEEESPVSVMTLAGENRGATMQLGPQNQFPKREGPVHIHRGYKLSHEHHSESKTTDGDSSSRDDKKSKNQNGKSNNKEESKTSKSFVNSNVQGINNSIMFNSSYSERSPGVHLTLSRSVGPGSEGPTTVEARRADFRAIEAQKLTYEPTVRRRCLRGLFSEPIESDPDNPGKARRHGCRYNCSPDNRSDGN</sequence>
<feature type="region of interest" description="Disordered" evidence="1">
    <location>
        <begin position="22"/>
        <end position="383"/>
    </location>
</feature>
<dbReference type="PANTHER" id="PTHR33472">
    <property type="entry name" value="OS01G0106600 PROTEIN"/>
    <property type="match status" value="1"/>
</dbReference>
<accession>A0AAP0L6L6</accession>
<feature type="region of interest" description="Disordered" evidence="1">
    <location>
        <begin position="395"/>
        <end position="425"/>
    </location>
</feature>
<dbReference type="Proteomes" id="UP001419268">
    <property type="component" value="Unassembled WGS sequence"/>
</dbReference>
<organism evidence="2 3">
    <name type="scientific">Stephania cephalantha</name>
    <dbReference type="NCBI Taxonomy" id="152367"/>
    <lineage>
        <taxon>Eukaryota</taxon>
        <taxon>Viridiplantae</taxon>
        <taxon>Streptophyta</taxon>
        <taxon>Embryophyta</taxon>
        <taxon>Tracheophyta</taxon>
        <taxon>Spermatophyta</taxon>
        <taxon>Magnoliopsida</taxon>
        <taxon>Ranunculales</taxon>
        <taxon>Menispermaceae</taxon>
        <taxon>Menispermoideae</taxon>
        <taxon>Cissampelideae</taxon>
        <taxon>Stephania</taxon>
    </lineage>
</organism>
<evidence type="ECO:0000256" key="1">
    <source>
        <dbReference type="SAM" id="MobiDB-lite"/>
    </source>
</evidence>
<dbReference type="PRINTS" id="PR01217">
    <property type="entry name" value="PRICHEXTENSN"/>
</dbReference>
<feature type="region of interest" description="Disordered" evidence="1">
    <location>
        <begin position="453"/>
        <end position="485"/>
    </location>
</feature>
<evidence type="ECO:0000313" key="3">
    <source>
        <dbReference type="Proteomes" id="UP001419268"/>
    </source>
</evidence>
<protein>
    <submittedName>
        <fullName evidence="2">Uncharacterized protein</fullName>
    </submittedName>
</protein>